<dbReference type="AlphaFoldDB" id="A0A2U1Q0A9"/>
<name>A0A2U1Q0A9_ARTAN</name>
<protein>
    <submittedName>
        <fullName evidence="2">Uncharacterized protein</fullName>
    </submittedName>
</protein>
<dbReference type="STRING" id="35608.A0A2U1Q0A9"/>
<feature type="compositionally biased region" description="Basic and acidic residues" evidence="1">
    <location>
        <begin position="55"/>
        <end position="68"/>
    </location>
</feature>
<keyword evidence="3" id="KW-1185">Reference proteome</keyword>
<proteinExistence type="predicted"/>
<dbReference type="Proteomes" id="UP000245207">
    <property type="component" value="Unassembled WGS sequence"/>
</dbReference>
<evidence type="ECO:0000256" key="1">
    <source>
        <dbReference type="SAM" id="MobiDB-lite"/>
    </source>
</evidence>
<organism evidence="2 3">
    <name type="scientific">Artemisia annua</name>
    <name type="common">Sweet wormwood</name>
    <dbReference type="NCBI Taxonomy" id="35608"/>
    <lineage>
        <taxon>Eukaryota</taxon>
        <taxon>Viridiplantae</taxon>
        <taxon>Streptophyta</taxon>
        <taxon>Embryophyta</taxon>
        <taxon>Tracheophyta</taxon>
        <taxon>Spermatophyta</taxon>
        <taxon>Magnoliopsida</taxon>
        <taxon>eudicotyledons</taxon>
        <taxon>Gunneridae</taxon>
        <taxon>Pentapetalae</taxon>
        <taxon>asterids</taxon>
        <taxon>campanulids</taxon>
        <taxon>Asterales</taxon>
        <taxon>Asteraceae</taxon>
        <taxon>Asteroideae</taxon>
        <taxon>Anthemideae</taxon>
        <taxon>Artemisiinae</taxon>
        <taxon>Artemisia</taxon>
    </lineage>
</organism>
<reference evidence="2 3" key="1">
    <citation type="journal article" date="2018" name="Mol. Plant">
        <title>The genome of Artemisia annua provides insight into the evolution of Asteraceae family and artemisinin biosynthesis.</title>
        <authorList>
            <person name="Shen Q."/>
            <person name="Zhang L."/>
            <person name="Liao Z."/>
            <person name="Wang S."/>
            <person name="Yan T."/>
            <person name="Shi P."/>
            <person name="Liu M."/>
            <person name="Fu X."/>
            <person name="Pan Q."/>
            <person name="Wang Y."/>
            <person name="Lv Z."/>
            <person name="Lu X."/>
            <person name="Zhang F."/>
            <person name="Jiang W."/>
            <person name="Ma Y."/>
            <person name="Chen M."/>
            <person name="Hao X."/>
            <person name="Li L."/>
            <person name="Tang Y."/>
            <person name="Lv G."/>
            <person name="Zhou Y."/>
            <person name="Sun X."/>
            <person name="Brodelius P.E."/>
            <person name="Rose J.K.C."/>
            <person name="Tang K."/>
        </authorList>
    </citation>
    <scope>NUCLEOTIDE SEQUENCE [LARGE SCALE GENOMIC DNA]</scope>
    <source>
        <strain evidence="3">cv. Huhao1</strain>
        <tissue evidence="2">Leaf</tissue>
    </source>
</reference>
<accession>A0A2U1Q0A9</accession>
<comment type="caution">
    <text evidence="2">The sequence shown here is derived from an EMBL/GenBank/DDBJ whole genome shotgun (WGS) entry which is preliminary data.</text>
</comment>
<evidence type="ECO:0000313" key="3">
    <source>
        <dbReference type="Proteomes" id="UP000245207"/>
    </source>
</evidence>
<gene>
    <name evidence="2" type="ORF">CTI12_AA028040</name>
</gene>
<sequence>MDLIPESLSHSDVHVAELSLANKEEKDVSTSVSKVMHPEGKDSDLDEDDLWNPHAIDRWDFNDGKDSWASDFESDEYPEKDDANE</sequence>
<dbReference type="EMBL" id="PKPP01000540">
    <property type="protein sequence ID" value="PWA91460.1"/>
    <property type="molecule type" value="Genomic_DNA"/>
</dbReference>
<evidence type="ECO:0000313" key="2">
    <source>
        <dbReference type="EMBL" id="PWA91460.1"/>
    </source>
</evidence>
<feature type="region of interest" description="Disordered" evidence="1">
    <location>
        <begin position="23"/>
        <end position="85"/>
    </location>
</feature>